<dbReference type="KEGG" id="bbae:FRD01_14340"/>
<evidence type="ECO:0000259" key="1">
    <source>
        <dbReference type="PROSITE" id="PS50234"/>
    </source>
</evidence>
<protein>
    <submittedName>
        <fullName evidence="2">DUF3520 domain-containing protein</fullName>
    </submittedName>
</protein>
<dbReference type="InterPro" id="IPR036465">
    <property type="entry name" value="vWFA_dom_sf"/>
</dbReference>
<dbReference type="SUPFAM" id="SSF53300">
    <property type="entry name" value="vWA-like"/>
    <property type="match status" value="1"/>
</dbReference>
<accession>A0A5B8XRW1</accession>
<dbReference type="AlphaFoldDB" id="A0A5B8XRW1"/>
<feature type="domain" description="VWFA" evidence="1">
    <location>
        <begin position="149"/>
        <end position="329"/>
    </location>
</feature>
<dbReference type="RefSeq" id="WP_146960773.1">
    <property type="nucleotide sequence ID" value="NZ_CP042467.1"/>
</dbReference>
<gene>
    <name evidence="2" type="ORF">FRD01_14340</name>
</gene>
<dbReference type="PANTHER" id="PTHR10579:SF43">
    <property type="entry name" value="ZINC FINGER (C3HC4-TYPE RING FINGER) FAMILY PROTEIN"/>
    <property type="match status" value="1"/>
</dbReference>
<reference evidence="2 3" key="1">
    <citation type="submission" date="2019-08" db="EMBL/GenBank/DDBJ databases">
        <authorList>
            <person name="Liang Q."/>
        </authorList>
    </citation>
    <scope>NUCLEOTIDE SEQUENCE [LARGE SCALE GENOMIC DNA]</scope>
    <source>
        <strain evidence="2 3">V1718</strain>
    </source>
</reference>
<dbReference type="OrthoDB" id="9805121at2"/>
<dbReference type="PROSITE" id="PS50234">
    <property type="entry name" value="VWFA"/>
    <property type="match status" value="1"/>
</dbReference>
<dbReference type="InterPro" id="IPR002035">
    <property type="entry name" value="VWF_A"/>
</dbReference>
<organism evidence="2 3">
    <name type="scientific">Microvenator marinus</name>
    <dbReference type="NCBI Taxonomy" id="2600177"/>
    <lineage>
        <taxon>Bacteria</taxon>
        <taxon>Deltaproteobacteria</taxon>
        <taxon>Bradymonadales</taxon>
        <taxon>Microvenatoraceae</taxon>
        <taxon>Microvenator</taxon>
    </lineage>
</organism>
<dbReference type="InterPro" id="IPR051266">
    <property type="entry name" value="CLCR"/>
</dbReference>
<dbReference type="PANTHER" id="PTHR10579">
    <property type="entry name" value="CALCIUM-ACTIVATED CHLORIDE CHANNEL REGULATOR"/>
    <property type="match status" value="1"/>
</dbReference>
<evidence type="ECO:0000313" key="2">
    <source>
        <dbReference type="EMBL" id="QED28390.1"/>
    </source>
</evidence>
<dbReference type="InterPro" id="IPR021908">
    <property type="entry name" value="YfbK_C"/>
</dbReference>
<keyword evidence="3" id="KW-1185">Reference proteome</keyword>
<evidence type="ECO:0000313" key="3">
    <source>
        <dbReference type="Proteomes" id="UP000321595"/>
    </source>
</evidence>
<dbReference type="EMBL" id="CP042467">
    <property type="protein sequence ID" value="QED28390.1"/>
    <property type="molecule type" value="Genomic_DNA"/>
</dbReference>
<dbReference type="PROSITE" id="PS51257">
    <property type="entry name" value="PROKAR_LIPOPROTEIN"/>
    <property type="match status" value="1"/>
</dbReference>
<dbReference type="Pfam" id="PF12450">
    <property type="entry name" value="vWF_A"/>
    <property type="match status" value="1"/>
</dbReference>
<proteinExistence type="predicted"/>
<dbReference type="Proteomes" id="UP000321595">
    <property type="component" value="Chromosome"/>
</dbReference>
<dbReference type="Gene3D" id="3.40.50.410">
    <property type="entry name" value="von Willebrand factor, type A domain"/>
    <property type="match status" value="1"/>
</dbReference>
<sequence>MMKATKTLMFPLLLTVAACGYSDEALYGDTYEGAPVERANDHEDHGVNPWIETSEEATSSFSMDVNTASYTMARRAILEDGLPVAESVRTEEFLNYFRFEYPQPTDSTFAINMEVAPSYFGSTAEEQKHLLRIGVRGKSIPLDEMRPANIVLLIDVSGSMASADRLGLVKESINGLLEHLRPTDTIAIQTYASGSTTVLEPTAVAERGTIQAAVDNLHAGGGTNGEGGIVAAYDLADKGYLEEGINRVMIFTDGDFNIGKTGDDLVELVKSYRDRQIFLSTVGFGNGGYGDRTMEQLARYAQGTYFYIDSSPEAQRIFGTELPSTLEVIAQDARIQVEFSEDAVLRYRLIGYEKRVMSNEDFDKEETDAAEIGPDHTVTALYEMVLNPEADTSSLLSTVRIRHREGFDEATILTETFIKRSQILASFDEASKATRFAASVVHFAEILRSVSRDLRFDEIVEIADAARYTDNDDQEEFVDLVRKVKSRYND</sequence>
<name>A0A5B8XRW1_9DELT</name>
<dbReference type="SMART" id="SM00327">
    <property type="entry name" value="VWA"/>
    <property type="match status" value="1"/>
</dbReference>
<dbReference type="Pfam" id="PF00092">
    <property type="entry name" value="VWA"/>
    <property type="match status" value="1"/>
</dbReference>
<dbReference type="Pfam" id="PF12034">
    <property type="entry name" value="YfbK_C"/>
    <property type="match status" value="1"/>
</dbReference>
<dbReference type="InterPro" id="IPR022156">
    <property type="entry name" value="Uncharacterised_YfbK_N"/>
</dbReference>